<dbReference type="AlphaFoldDB" id="A0A930GZK8"/>
<protein>
    <submittedName>
        <fullName evidence="2">DUF3343 domain-containing protein</fullName>
    </submittedName>
</protein>
<dbReference type="EMBL" id="JABZRD010000046">
    <property type="protein sequence ID" value="MBF1283157.1"/>
    <property type="molecule type" value="Genomic_DNA"/>
</dbReference>
<gene>
    <name evidence="2" type="ORF">HXM93_01295</name>
</gene>
<sequence length="87" mass="9826">MIREYIATFHSHFGAMRFQKAKLKEGNNAQLQPVPRDLSSSCGTAVRFFQDDKGNPNSFHITNTDGEIEQVVEIVGKGYKICYSELD</sequence>
<proteinExistence type="predicted"/>
<evidence type="ECO:0000313" key="3">
    <source>
        <dbReference type="Proteomes" id="UP000709351"/>
    </source>
</evidence>
<organism evidence="2 3">
    <name type="scientific">Oribacterium parvum</name>
    <dbReference type="NCBI Taxonomy" id="1501329"/>
    <lineage>
        <taxon>Bacteria</taxon>
        <taxon>Bacillati</taxon>
        <taxon>Bacillota</taxon>
        <taxon>Clostridia</taxon>
        <taxon>Lachnospirales</taxon>
        <taxon>Lachnospiraceae</taxon>
        <taxon>Oribacterium</taxon>
    </lineage>
</organism>
<feature type="domain" description="Putative Se/S carrier protein-like" evidence="1">
    <location>
        <begin position="4"/>
        <end position="53"/>
    </location>
</feature>
<reference evidence="2" key="1">
    <citation type="submission" date="2020-04" db="EMBL/GenBank/DDBJ databases">
        <title>Deep metagenomics examines the oral microbiome during advanced dental caries in children, revealing novel taxa and co-occurrences with host molecules.</title>
        <authorList>
            <person name="Baker J.L."/>
            <person name="Morton J.T."/>
            <person name="Dinis M."/>
            <person name="Alvarez R."/>
            <person name="Tran N.C."/>
            <person name="Knight R."/>
            <person name="Edlund A."/>
        </authorList>
    </citation>
    <scope>NUCLEOTIDE SEQUENCE</scope>
    <source>
        <strain evidence="2">JCVI_24_bin.2</strain>
    </source>
</reference>
<accession>A0A930GZK8</accession>
<name>A0A930GZK8_9FIRM</name>
<dbReference type="Proteomes" id="UP000709351">
    <property type="component" value="Unassembled WGS sequence"/>
</dbReference>
<comment type="caution">
    <text evidence="2">The sequence shown here is derived from an EMBL/GenBank/DDBJ whole genome shotgun (WGS) entry which is preliminary data.</text>
</comment>
<dbReference type="InterPro" id="IPR021778">
    <property type="entry name" value="Se/S_carrier-like"/>
</dbReference>
<evidence type="ECO:0000259" key="1">
    <source>
        <dbReference type="Pfam" id="PF11823"/>
    </source>
</evidence>
<evidence type="ECO:0000313" key="2">
    <source>
        <dbReference type="EMBL" id="MBF1283157.1"/>
    </source>
</evidence>
<dbReference type="Pfam" id="PF11823">
    <property type="entry name" value="Se_S_carrier"/>
    <property type="match status" value="1"/>
</dbReference>